<dbReference type="InterPro" id="IPR009057">
    <property type="entry name" value="Homeodomain-like_sf"/>
</dbReference>
<dbReference type="GO" id="GO:0003677">
    <property type="term" value="F:DNA binding"/>
    <property type="evidence" value="ECO:0007669"/>
    <property type="project" value="UniProtKB-UniRule"/>
</dbReference>
<dbReference type="GO" id="GO:0016301">
    <property type="term" value="F:kinase activity"/>
    <property type="evidence" value="ECO:0007669"/>
    <property type="project" value="UniProtKB-KW"/>
</dbReference>
<dbReference type="PATRIC" id="fig|1158610.3.peg.3485"/>
<dbReference type="PANTHER" id="PTHR43479:SF7">
    <property type="entry name" value="TETR-FAMILY TRANSCRIPTIONAL REGULATOR"/>
    <property type="match status" value="1"/>
</dbReference>
<evidence type="ECO:0000256" key="2">
    <source>
        <dbReference type="PROSITE-ProRule" id="PRU00335"/>
    </source>
</evidence>
<keyword evidence="1 2" id="KW-0238">DNA-binding</keyword>
<evidence type="ECO:0000256" key="1">
    <source>
        <dbReference type="ARBA" id="ARBA00023125"/>
    </source>
</evidence>
<sequence>MSESKLTKKVIGDALMDFCEEKSFTKISIQDLTKKVGLNRQTFYYHFSDKHDLLRWVYFEHSLCYLKSENLSLENWEEQALKMLKAMKEKSTFYLNTVTADPEILMNEFSEITQELFISLFNQMDEEKQLSEKDKYFYARFFSYGCSGVLTNWILEGYQESPLEIATQLFRLAQDIEFFSYRLYSQNET</sequence>
<dbReference type="AlphaFoldDB" id="R3W0F7"/>
<dbReference type="InterPro" id="IPR050624">
    <property type="entry name" value="HTH-type_Tx_Regulator"/>
</dbReference>
<feature type="DNA-binding region" description="H-T-H motif" evidence="2">
    <location>
        <begin position="28"/>
        <end position="47"/>
    </location>
</feature>
<evidence type="ECO:0000313" key="4">
    <source>
        <dbReference type="EMBL" id="EOL41157.1"/>
    </source>
</evidence>
<protein>
    <submittedName>
        <fullName evidence="4">TetR family dihydroxyacetone kinase regulator</fullName>
    </submittedName>
</protein>
<dbReference type="InterPro" id="IPR039532">
    <property type="entry name" value="TetR_C_Firmicutes"/>
</dbReference>
<dbReference type="OrthoDB" id="9810250at2"/>
<dbReference type="SUPFAM" id="SSF46689">
    <property type="entry name" value="Homeodomain-like"/>
    <property type="match status" value="1"/>
</dbReference>
<feature type="domain" description="HTH tetR-type" evidence="3">
    <location>
        <begin position="5"/>
        <end position="65"/>
    </location>
</feature>
<dbReference type="Pfam" id="PF00440">
    <property type="entry name" value="TetR_N"/>
    <property type="match status" value="1"/>
</dbReference>
<dbReference type="Pfam" id="PF14278">
    <property type="entry name" value="TetR_C_8"/>
    <property type="match status" value="1"/>
</dbReference>
<reference evidence="4 5" key="1">
    <citation type="submission" date="2013-02" db="EMBL/GenBank/DDBJ databases">
        <title>The Genome Sequence of Enterococcus phoeniculicola BAA-412.</title>
        <authorList>
            <consortium name="The Broad Institute Genome Sequencing Platform"/>
            <consortium name="The Broad Institute Genome Sequencing Center for Infectious Disease"/>
            <person name="Earl A.M."/>
            <person name="Gilmore M.S."/>
            <person name="Lebreton F."/>
            <person name="Walker B."/>
            <person name="Young S.K."/>
            <person name="Zeng Q."/>
            <person name="Gargeya S."/>
            <person name="Fitzgerald M."/>
            <person name="Haas B."/>
            <person name="Abouelleil A."/>
            <person name="Alvarado L."/>
            <person name="Arachchi H.M."/>
            <person name="Berlin A.M."/>
            <person name="Chapman S.B."/>
            <person name="Dewar J."/>
            <person name="Goldberg J."/>
            <person name="Griggs A."/>
            <person name="Gujja S."/>
            <person name="Hansen M."/>
            <person name="Howarth C."/>
            <person name="Imamovic A."/>
            <person name="Larimer J."/>
            <person name="McCowan C."/>
            <person name="Murphy C."/>
            <person name="Neiman D."/>
            <person name="Pearson M."/>
            <person name="Priest M."/>
            <person name="Roberts A."/>
            <person name="Saif S."/>
            <person name="Shea T."/>
            <person name="Sisk P."/>
            <person name="Sykes S."/>
            <person name="Wortman J."/>
            <person name="Nusbaum C."/>
            <person name="Birren B."/>
        </authorList>
    </citation>
    <scope>NUCLEOTIDE SEQUENCE [LARGE SCALE GENOMIC DNA]</scope>
    <source>
        <strain evidence="4 5">ATCC BAA-412</strain>
    </source>
</reference>
<evidence type="ECO:0000313" key="5">
    <source>
        <dbReference type="Proteomes" id="UP000013785"/>
    </source>
</evidence>
<dbReference type="Gene3D" id="1.10.357.10">
    <property type="entry name" value="Tetracycline Repressor, domain 2"/>
    <property type="match status" value="1"/>
</dbReference>
<dbReference type="eggNOG" id="COG1309">
    <property type="taxonomic scope" value="Bacteria"/>
</dbReference>
<dbReference type="STRING" id="154621.RV11_GL001783"/>
<dbReference type="PANTHER" id="PTHR43479">
    <property type="entry name" value="ACREF/ENVCD OPERON REPRESSOR-RELATED"/>
    <property type="match status" value="1"/>
</dbReference>
<dbReference type="HOGENOM" id="CLU_087539_2_1_9"/>
<keyword evidence="4" id="KW-0808">Transferase</keyword>
<gene>
    <name evidence="4" type="ORF">UC3_03488</name>
</gene>
<dbReference type="InterPro" id="IPR001647">
    <property type="entry name" value="HTH_TetR"/>
</dbReference>
<dbReference type="PROSITE" id="PS50977">
    <property type="entry name" value="HTH_TETR_2"/>
    <property type="match status" value="1"/>
</dbReference>
<dbReference type="RefSeq" id="WP_010770118.1">
    <property type="nucleotide sequence ID" value="NZ_ASWE01000001.1"/>
</dbReference>
<comment type="caution">
    <text evidence="4">The sequence shown here is derived from an EMBL/GenBank/DDBJ whole genome shotgun (WGS) entry which is preliminary data.</text>
</comment>
<dbReference type="Proteomes" id="UP000013785">
    <property type="component" value="Unassembled WGS sequence"/>
</dbReference>
<proteinExistence type="predicted"/>
<dbReference type="EMBL" id="AJAT01000022">
    <property type="protein sequence ID" value="EOL41157.1"/>
    <property type="molecule type" value="Genomic_DNA"/>
</dbReference>
<keyword evidence="5" id="KW-1185">Reference proteome</keyword>
<keyword evidence="4" id="KW-0418">Kinase</keyword>
<accession>R3W0F7</accession>
<name>R3W0F7_9ENTE</name>
<evidence type="ECO:0000259" key="3">
    <source>
        <dbReference type="PROSITE" id="PS50977"/>
    </source>
</evidence>
<organism evidence="4 5">
    <name type="scientific">Enterococcus phoeniculicola ATCC BAA-412</name>
    <dbReference type="NCBI Taxonomy" id="1158610"/>
    <lineage>
        <taxon>Bacteria</taxon>
        <taxon>Bacillati</taxon>
        <taxon>Bacillota</taxon>
        <taxon>Bacilli</taxon>
        <taxon>Lactobacillales</taxon>
        <taxon>Enterococcaceae</taxon>
        <taxon>Enterococcus</taxon>
    </lineage>
</organism>